<dbReference type="GO" id="GO:0005829">
    <property type="term" value="C:cytosol"/>
    <property type="evidence" value="ECO:0007669"/>
    <property type="project" value="TreeGrafter"/>
</dbReference>
<comment type="subunit">
    <text evidence="3">Supercomplex made of cofactors A to E. Cofactors A and D function by capturing and stabilizing tubulin in a quasi-native conformation. Cofactor E binds to the cofactor D-tubulin complex; interaction with cofactor C then causes the release of tubulin polypeptides that are committed to the native state.</text>
</comment>
<keyword evidence="3" id="KW-0206">Cytoskeleton</keyword>
<comment type="subcellular location">
    <subcellularLocation>
        <location evidence="3">Cytoplasm</location>
        <location evidence="3">Cytoskeleton</location>
    </subcellularLocation>
</comment>
<sequence length="111" mass="12745">MAEVAALRRQLKIKNGVCKRLWKEHKSYQTEEVQQRIKVDKFKAVGAEDWDIKNGTRMLEESQKMVKDTANRLGVALQELRELIVTAEKIPDMGNSEELVQAQAIFEEVST</sequence>
<gene>
    <name evidence="4" type="ORF">SCP_0103510</name>
</gene>
<reference evidence="4 5" key="1">
    <citation type="journal article" date="2018" name="Sci. Rep.">
        <title>Genome sequence of the cauliflower mushroom Sparassis crispa (Hanabiratake) and its association with beneficial usage.</title>
        <authorList>
            <person name="Kiyama R."/>
            <person name="Furutani Y."/>
            <person name="Kawaguchi K."/>
            <person name="Nakanishi T."/>
        </authorList>
    </citation>
    <scope>NUCLEOTIDE SEQUENCE [LARGE SCALE GENOMIC DNA]</scope>
</reference>
<comment type="caution">
    <text evidence="4">The sequence shown here is derived from an EMBL/GenBank/DDBJ whole genome shotgun (WGS) entry which is preliminary data.</text>
</comment>
<dbReference type="InParanoid" id="A0A401G5N1"/>
<name>A0A401G5N1_9APHY</name>
<dbReference type="GO" id="GO:0007023">
    <property type="term" value="P:post-chaperonin tubulin folding pathway"/>
    <property type="evidence" value="ECO:0007669"/>
    <property type="project" value="UniProtKB-UniRule"/>
</dbReference>
<accession>A0A401G5N1</accession>
<evidence type="ECO:0000313" key="4">
    <source>
        <dbReference type="EMBL" id="GBE77476.1"/>
    </source>
</evidence>
<dbReference type="STRING" id="139825.A0A401G5N1"/>
<dbReference type="Proteomes" id="UP000287166">
    <property type="component" value="Unassembled WGS sequence"/>
</dbReference>
<dbReference type="Pfam" id="PF02970">
    <property type="entry name" value="TBCA"/>
    <property type="match status" value="1"/>
</dbReference>
<evidence type="ECO:0000256" key="2">
    <source>
        <dbReference type="ARBA" id="ARBA00023186"/>
    </source>
</evidence>
<keyword evidence="3" id="KW-0963">Cytoplasm</keyword>
<dbReference type="PANTHER" id="PTHR21500:SF0">
    <property type="entry name" value="TUBULIN-SPECIFIC CHAPERONE A"/>
    <property type="match status" value="1"/>
</dbReference>
<dbReference type="AlphaFoldDB" id="A0A401G5N1"/>
<evidence type="ECO:0000256" key="1">
    <source>
        <dbReference type="ARBA" id="ARBA00006806"/>
    </source>
</evidence>
<dbReference type="GeneID" id="38774393"/>
<dbReference type="InterPro" id="IPR004226">
    <property type="entry name" value="TBCA"/>
</dbReference>
<dbReference type="Gene3D" id="1.20.58.90">
    <property type="match status" value="1"/>
</dbReference>
<dbReference type="OrthoDB" id="296187at2759"/>
<keyword evidence="5" id="KW-1185">Reference proteome</keyword>
<dbReference type="PANTHER" id="PTHR21500">
    <property type="entry name" value="TUBULIN-SPECIFIC CHAPERONE A"/>
    <property type="match status" value="1"/>
</dbReference>
<proteinExistence type="inferred from homology"/>
<dbReference type="EMBL" id="BFAD01000001">
    <property type="protein sequence ID" value="GBE77476.1"/>
    <property type="molecule type" value="Genomic_DNA"/>
</dbReference>
<dbReference type="GO" id="GO:0005874">
    <property type="term" value="C:microtubule"/>
    <property type="evidence" value="ECO:0007669"/>
    <property type="project" value="UniProtKB-KW"/>
</dbReference>
<dbReference type="SUPFAM" id="SSF46988">
    <property type="entry name" value="Tubulin chaperone cofactor A"/>
    <property type="match status" value="1"/>
</dbReference>
<protein>
    <recommendedName>
        <fullName evidence="3">Tubulin-specific chaperone A</fullName>
    </recommendedName>
</protein>
<dbReference type="GO" id="GO:0007021">
    <property type="term" value="P:tubulin complex assembly"/>
    <property type="evidence" value="ECO:0007669"/>
    <property type="project" value="UniProtKB-UniRule"/>
</dbReference>
<keyword evidence="3" id="KW-0493">Microtubule</keyword>
<evidence type="ECO:0000313" key="5">
    <source>
        <dbReference type="Proteomes" id="UP000287166"/>
    </source>
</evidence>
<comment type="similarity">
    <text evidence="1 3">Belongs to the TBCA family.</text>
</comment>
<dbReference type="InterPro" id="IPR036126">
    <property type="entry name" value="TBCA_sf"/>
</dbReference>
<dbReference type="RefSeq" id="XP_027608389.1">
    <property type="nucleotide sequence ID" value="XM_027752588.1"/>
</dbReference>
<organism evidence="4 5">
    <name type="scientific">Sparassis crispa</name>
    <dbReference type="NCBI Taxonomy" id="139825"/>
    <lineage>
        <taxon>Eukaryota</taxon>
        <taxon>Fungi</taxon>
        <taxon>Dikarya</taxon>
        <taxon>Basidiomycota</taxon>
        <taxon>Agaricomycotina</taxon>
        <taxon>Agaricomycetes</taxon>
        <taxon>Polyporales</taxon>
        <taxon>Sparassidaceae</taxon>
        <taxon>Sparassis</taxon>
    </lineage>
</organism>
<keyword evidence="2 3" id="KW-0143">Chaperone</keyword>
<dbReference type="GO" id="GO:0048487">
    <property type="term" value="F:beta-tubulin binding"/>
    <property type="evidence" value="ECO:0007669"/>
    <property type="project" value="InterPro"/>
</dbReference>
<evidence type="ECO:0000256" key="3">
    <source>
        <dbReference type="RuleBase" id="RU364030"/>
    </source>
</evidence>